<feature type="transmembrane region" description="Helical" evidence="8">
    <location>
        <begin position="158"/>
        <end position="179"/>
    </location>
</feature>
<comment type="pathway">
    <text evidence="2">Secondary metabolite biosynthesis.</text>
</comment>
<dbReference type="GO" id="GO:0008374">
    <property type="term" value="F:O-acyltransferase activity"/>
    <property type="evidence" value="ECO:0007669"/>
    <property type="project" value="InterPro"/>
</dbReference>
<protein>
    <recommendedName>
        <fullName evidence="9">Wax synthase domain-containing protein</fullName>
    </recommendedName>
</protein>
<comment type="subcellular location">
    <subcellularLocation>
        <location evidence="1">Membrane</location>
        <topology evidence="1">Multi-pass membrane protein</topology>
    </subcellularLocation>
</comment>
<evidence type="ECO:0000256" key="3">
    <source>
        <dbReference type="ARBA" id="ARBA00007282"/>
    </source>
</evidence>
<dbReference type="GO" id="GO:0016020">
    <property type="term" value="C:membrane"/>
    <property type="evidence" value="ECO:0007669"/>
    <property type="project" value="UniProtKB-SubCell"/>
</dbReference>
<dbReference type="InterPro" id="IPR044851">
    <property type="entry name" value="Wax_synthase"/>
</dbReference>
<evidence type="ECO:0000313" key="11">
    <source>
        <dbReference type="Proteomes" id="UP001205105"/>
    </source>
</evidence>
<dbReference type="Proteomes" id="UP001205105">
    <property type="component" value="Unassembled WGS sequence"/>
</dbReference>
<dbReference type="GO" id="GO:0006629">
    <property type="term" value="P:lipid metabolic process"/>
    <property type="evidence" value="ECO:0007669"/>
    <property type="project" value="InterPro"/>
</dbReference>
<dbReference type="Pfam" id="PF13813">
    <property type="entry name" value="MBOAT_2"/>
    <property type="match status" value="1"/>
</dbReference>
<evidence type="ECO:0000256" key="6">
    <source>
        <dbReference type="ARBA" id="ARBA00022989"/>
    </source>
</evidence>
<dbReference type="PANTHER" id="PTHR31595">
    <property type="entry name" value="LONG-CHAIN-ALCOHOL O-FATTY-ACYLTRANSFERASE 3-RELATED"/>
    <property type="match status" value="1"/>
</dbReference>
<dbReference type="AlphaFoldDB" id="A0AAD5DIT3"/>
<name>A0AAD5DIT3_9CHLO</name>
<evidence type="ECO:0000256" key="5">
    <source>
        <dbReference type="ARBA" id="ARBA00022692"/>
    </source>
</evidence>
<accession>A0AAD5DIT3</accession>
<evidence type="ECO:0000256" key="8">
    <source>
        <dbReference type="SAM" id="Phobius"/>
    </source>
</evidence>
<evidence type="ECO:0000313" key="10">
    <source>
        <dbReference type="EMBL" id="KAI7836956.1"/>
    </source>
</evidence>
<keyword evidence="6 8" id="KW-1133">Transmembrane helix</keyword>
<dbReference type="InterPro" id="IPR032805">
    <property type="entry name" value="Wax_synthase_dom"/>
</dbReference>
<keyword evidence="11" id="KW-1185">Reference proteome</keyword>
<evidence type="ECO:0000256" key="7">
    <source>
        <dbReference type="ARBA" id="ARBA00023136"/>
    </source>
</evidence>
<dbReference type="PANTHER" id="PTHR31595:SF57">
    <property type="entry name" value="OS04G0481900 PROTEIN"/>
    <property type="match status" value="1"/>
</dbReference>
<feature type="transmembrane region" description="Helical" evidence="8">
    <location>
        <begin position="58"/>
        <end position="83"/>
    </location>
</feature>
<gene>
    <name evidence="10" type="ORF">COHA_009205</name>
</gene>
<feature type="domain" description="Wax synthase" evidence="9">
    <location>
        <begin position="92"/>
        <end position="193"/>
    </location>
</feature>
<evidence type="ECO:0000256" key="2">
    <source>
        <dbReference type="ARBA" id="ARBA00005179"/>
    </source>
</evidence>
<keyword evidence="4" id="KW-0808">Transferase</keyword>
<evidence type="ECO:0000256" key="4">
    <source>
        <dbReference type="ARBA" id="ARBA00022679"/>
    </source>
</evidence>
<organism evidence="10 11">
    <name type="scientific">Chlorella ohadii</name>
    <dbReference type="NCBI Taxonomy" id="2649997"/>
    <lineage>
        <taxon>Eukaryota</taxon>
        <taxon>Viridiplantae</taxon>
        <taxon>Chlorophyta</taxon>
        <taxon>core chlorophytes</taxon>
        <taxon>Trebouxiophyceae</taxon>
        <taxon>Chlorellales</taxon>
        <taxon>Chlorellaceae</taxon>
        <taxon>Chlorella clade</taxon>
        <taxon>Chlorella</taxon>
    </lineage>
</organism>
<keyword evidence="7 8" id="KW-0472">Membrane</keyword>
<dbReference type="EMBL" id="JADXDR010000169">
    <property type="protein sequence ID" value="KAI7836956.1"/>
    <property type="molecule type" value="Genomic_DNA"/>
</dbReference>
<comment type="caution">
    <text evidence="10">The sequence shown here is derived from an EMBL/GenBank/DDBJ whole genome shotgun (WGS) entry which is preliminary data.</text>
</comment>
<sequence>MPLCRRMLLMNIPVSPAAPGARRLVNLHSCLPTFCTAAALVAAHYALACCQLTGWPLWLLQCLLPYLFASTAMELPALALALLSGTPVAQPFNRPYLSTSIRHAACPATWEFWGRWNVGGSRRFRAAAYDPVLFGCAHGPAEAASSKEAVQVSQLRRWAAVFALFGLSGVIHELFFFYITRQSSGGWLLFFCLQAPLMLAEARLRQLAGQAGIHPPRLLKQTATLAVMCAVGLWLFIPGVMDLTRLFAEHFRTCHTYSFCSPARR</sequence>
<evidence type="ECO:0000259" key="9">
    <source>
        <dbReference type="Pfam" id="PF13813"/>
    </source>
</evidence>
<reference evidence="10" key="1">
    <citation type="submission" date="2020-11" db="EMBL/GenBank/DDBJ databases">
        <title>Chlorella ohadii genome sequencing and assembly.</title>
        <authorList>
            <person name="Murik O."/>
            <person name="Treves H."/>
            <person name="Kedem I."/>
            <person name="Shotland Y."/>
            <person name="Kaplan A."/>
        </authorList>
    </citation>
    <scope>NUCLEOTIDE SEQUENCE</scope>
    <source>
        <strain evidence="10">1</strain>
    </source>
</reference>
<comment type="similarity">
    <text evidence="3">Belongs to the wax synthase family.</text>
</comment>
<keyword evidence="5 8" id="KW-0812">Transmembrane</keyword>
<feature type="transmembrane region" description="Helical" evidence="8">
    <location>
        <begin position="223"/>
        <end position="241"/>
    </location>
</feature>
<proteinExistence type="inferred from homology"/>
<evidence type="ECO:0000256" key="1">
    <source>
        <dbReference type="ARBA" id="ARBA00004141"/>
    </source>
</evidence>